<feature type="domain" description="BioF2-like acetyltransferase" evidence="2">
    <location>
        <begin position="244"/>
        <end position="380"/>
    </location>
</feature>
<proteinExistence type="predicted"/>
<dbReference type="Gene3D" id="3.40.630.30">
    <property type="match status" value="1"/>
</dbReference>
<feature type="region of interest" description="Disordered" evidence="1">
    <location>
        <begin position="52"/>
        <end position="73"/>
    </location>
</feature>
<dbReference type="AlphaFoldDB" id="A0A0F9QHY3"/>
<dbReference type="EMBL" id="LAZR01001493">
    <property type="protein sequence ID" value="KKN43715.1"/>
    <property type="molecule type" value="Genomic_DNA"/>
</dbReference>
<gene>
    <name evidence="3" type="ORF">LCGC14_0700300</name>
</gene>
<dbReference type="PANTHER" id="PTHR36174">
    <property type="entry name" value="LIPID II:GLYCINE GLYCYLTRANSFERASE"/>
    <property type="match status" value="1"/>
</dbReference>
<protein>
    <recommendedName>
        <fullName evidence="2">BioF2-like acetyltransferase domain-containing protein</fullName>
    </recommendedName>
</protein>
<dbReference type="NCBIfam" id="TIGR03019">
    <property type="entry name" value="pepcterm_femAB"/>
    <property type="match status" value="1"/>
</dbReference>
<dbReference type="SUPFAM" id="SSF55729">
    <property type="entry name" value="Acyl-CoA N-acyltransferases (Nat)"/>
    <property type="match status" value="2"/>
</dbReference>
<reference evidence="3" key="1">
    <citation type="journal article" date="2015" name="Nature">
        <title>Complex archaea that bridge the gap between prokaryotes and eukaryotes.</title>
        <authorList>
            <person name="Spang A."/>
            <person name="Saw J.H."/>
            <person name="Jorgensen S.L."/>
            <person name="Zaremba-Niedzwiedzka K."/>
            <person name="Martijn J."/>
            <person name="Lind A.E."/>
            <person name="van Eijk R."/>
            <person name="Schleper C."/>
            <person name="Guy L."/>
            <person name="Ettema T.J."/>
        </authorList>
    </citation>
    <scope>NUCLEOTIDE SEQUENCE</scope>
</reference>
<evidence type="ECO:0000313" key="3">
    <source>
        <dbReference type="EMBL" id="KKN43715.1"/>
    </source>
</evidence>
<dbReference type="InterPro" id="IPR038740">
    <property type="entry name" value="BioF2-like_GNAT_dom"/>
</dbReference>
<dbReference type="GO" id="GO:0000166">
    <property type="term" value="F:nucleotide binding"/>
    <property type="evidence" value="ECO:0007669"/>
    <property type="project" value="InterPro"/>
</dbReference>
<dbReference type="Pfam" id="PF13480">
    <property type="entry name" value="Acetyltransf_6"/>
    <property type="match status" value="1"/>
</dbReference>
<dbReference type="InterPro" id="IPR016181">
    <property type="entry name" value="Acyl_CoA_acyltransferase"/>
</dbReference>
<organism evidence="3">
    <name type="scientific">marine sediment metagenome</name>
    <dbReference type="NCBI Taxonomy" id="412755"/>
    <lineage>
        <taxon>unclassified sequences</taxon>
        <taxon>metagenomes</taxon>
        <taxon>ecological metagenomes</taxon>
    </lineage>
</organism>
<dbReference type="InterPro" id="IPR010978">
    <property type="entry name" value="tRNA-bd_arm"/>
</dbReference>
<comment type="caution">
    <text evidence="3">The sequence shown here is derived from an EMBL/GenBank/DDBJ whole genome shotgun (WGS) entry which is preliminary data.</text>
</comment>
<evidence type="ECO:0000259" key="2">
    <source>
        <dbReference type="Pfam" id="PF13480"/>
    </source>
</evidence>
<dbReference type="InterPro" id="IPR050644">
    <property type="entry name" value="PG_Glycine_Bridge_Synth"/>
</dbReference>
<dbReference type="SUPFAM" id="SSF46589">
    <property type="entry name" value="tRNA-binding arm"/>
    <property type="match status" value="1"/>
</dbReference>
<accession>A0A0F9QHY3</accession>
<evidence type="ECO:0000256" key="1">
    <source>
        <dbReference type="SAM" id="MobiDB-lite"/>
    </source>
</evidence>
<feature type="compositionally biased region" description="Polar residues" evidence="1">
    <location>
        <begin position="54"/>
        <end position="70"/>
    </location>
</feature>
<dbReference type="PANTHER" id="PTHR36174:SF1">
    <property type="entry name" value="LIPID II:GLYCINE GLYCYLTRANSFERASE"/>
    <property type="match status" value="1"/>
</dbReference>
<name>A0A0F9QHY3_9ZZZZ</name>
<dbReference type="InterPro" id="IPR017469">
    <property type="entry name" value="PEP-CTERM_FemAB-rel"/>
</dbReference>
<sequence>MTTASPKQQLDELKALKGSLSRQIGQAKKAGEEPETLIHRLKAVSDELKAVQKAQKSQLNKAENTQTSSEPPFPDIARASAVANPIQNLSSKPVHHLVAVVRGSEAEAGWDRFVKNHPAATPYHFINIRRFIEQTYGHTTHYCYALSADGEILGVLPLVQLSSKLFGNFVVSVPYFNYGGLLTNSQEAATRLVAAANEWRQSMGASHIELRHLQDSELELPQRLDKVTFLLPLPPTTELLWQTFRPKLRAQIRRAEREDPELMIGGPELLGPFYDVFACNMRDLGTPVYGKDFFLNLLQHLGESARLVVVKLNGKPAGCAFLMGYAEQMEIPWASTLREFNTTGINMFMYWKVLEFAISQGYKVFDFGRCSKDSGTYKFKEQWGAQPIPMHWDYCLPPGENLPELNPNNPKFKLLIAVWQRLPVWLTRLIGPHIVKSLP</sequence>